<reference evidence="1" key="1">
    <citation type="submission" date="2024-03" db="EMBL/GenBank/DDBJ databases">
        <title>Novel Streptomyces species of biotechnological and ecological value are a feature of Machair soil.</title>
        <authorList>
            <person name="Prole J.R."/>
            <person name="Goodfellow M."/>
            <person name="Allenby N."/>
            <person name="Ward A.C."/>
        </authorList>
    </citation>
    <scope>NUCLEOTIDE SEQUENCE</scope>
    <source>
        <strain evidence="1">MS2.AVA.5</strain>
    </source>
</reference>
<comment type="caution">
    <text evidence="1">The sequence shown here is derived from an EMBL/GenBank/DDBJ whole genome shotgun (WGS) entry which is preliminary data.</text>
</comment>
<gene>
    <name evidence="1" type="ORF">WKI67_32425</name>
</gene>
<organism evidence="1 2">
    <name type="scientific">Streptomyces achmelvichensis</name>
    <dbReference type="NCBI Taxonomy" id="3134111"/>
    <lineage>
        <taxon>Bacteria</taxon>
        <taxon>Bacillati</taxon>
        <taxon>Actinomycetota</taxon>
        <taxon>Actinomycetes</taxon>
        <taxon>Kitasatosporales</taxon>
        <taxon>Streptomycetaceae</taxon>
        <taxon>Streptomyces</taxon>
    </lineage>
</organism>
<name>A0ACC6Q2Z8_9ACTN</name>
<dbReference type="Proteomes" id="UP001377168">
    <property type="component" value="Unassembled WGS sequence"/>
</dbReference>
<evidence type="ECO:0000313" key="2">
    <source>
        <dbReference type="Proteomes" id="UP001377168"/>
    </source>
</evidence>
<keyword evidence="1" id="KW-0418">Kinase</keyword>
<accession>A0ACC6Q2Z8</accession>
<evidence type="ECO:0000313" key="1">
    <source>
        <dbReference type="EMBL" id="MEJ8638069.1"/>
    </source>
</evidence>
<keyword evidence="1" id="KW-0808">Transferase</keyword>
<keyword evidence="2" id="KW-1185">Reference proteome</keyword>
<dbReference type="EMBL" id="JBBKAJ010000022">
    <property type="protein sequence ID" value="MEJ8638069.1"/>
    <property type="molecule type" value="Genomic_DNA"/>
</dbReference>
<proteinExistence type="predicted"/>
<protein>
    <submittedName>
        <fullName evidence="1">Nucleoside/nucleotide kinase family protein</fullName>
    </submittedName>
</protein>
<sequence>MLAQPPPPHLLERARALAVPGRRRILGLAGAPGAGKSTLAGRLVDALDGLAVLVPMDGFHLAQAELERLGRAGRKGAPDTFDAAGYTALLARLRTRSADTTVYAPAFDRRLEEPVAGSIAVPPDVPLVVTEGNYLLHDEGAWAGIRALLDEIWYLELDPAVRVPRLVDRHVEFGKERSFAERWVRDSDEANARLVARGRDRADVVVPMP</sequence>